<keyword evidence="3" id="KW-1185">Reference proteome</keyword>
<dbReference type="Proteomes" id="UP001501319">
    <property type="component" value="Unassembled WGS sequence"/>
</dbReference>
<protein>
    <recommendedName>
        <fullName evidence="4">DUF2218 domain-containing protein</fullName>
    </recommendedName>
</protein>
<gene>
    <name evidence="2" type="ORF">GCM10009744_44370</name>
</gene>
<dbReference type="Gene3D" id="3.30.310.50">
    <property type="entry name" value="Alpha-D-phosphohexomutase, C-terminal domain"/>
    <property type="match status" value="1"/>
</dbReference>
<organism evidence="2 3">
    <name type="scientific">Kribbella alba</name>
    <dbReference type="NCBI Taxonomy" id="190197"/>
    <lineage>
        <taxon>Bacteria</taxon>
        <taxon>Bacillati</taxon>
        <taxon>Actinomycetota</taxon>
        <taxon>Actinomycetes</taxon>
        <taxon>Propionibacteriales</taxon>
        <taxon>Kribbellaceae</taxon>
        <taxon>Kribbella</taxon>
    </lineage>
</organism>
<accession>A0ABN2FJ26</accession>
<name>A0ABN2FJ26_9ACTN</name>
<proteinExistence type="predicted"/>
<evidence type="ECO:0000256" key="1">
    <source>
        <dbReference type="SAM" id="MobiDB-lite"/>
    </source>
</evidence>
<dbReference type="EMBL" id="BAAANE010000007">
    <property type="protein sequence ID" value="GAA1648151.1"/>
    <property type="molecule type" value="Genomic_DNA"/>
</dbReference>
<dbReference type="Pfam" id="PF09981">
    <property type="entry name" value="DUF2218"/>
    <property type="match status" value="1"/>
</dbReference>
<reference evidence="2 3" key="1">
    <citation type="journal article" date="2019" name="Int. J. Syst. Evol. Microbiol.">
        <title>The Global Catalogue of Microorganisms (GCM) 10K type strain sequencing project: providing services to taxonomists for standard genome sequencing and annotation.</title>
        <authorList>
            <consortium name="The Broad Institute Genomics Platform"/>
            <consortium name="The Broad Institute Genome Sequencing Center for Infectious Disease"/>
            <person name="Wu L."/>
            <person name="Ma J."/>
        </authorList>
    </citation>
    <scope>NUCLEOTIDE SEQUENCE [LARGE SCALE GENOMIC DNA]</scope>
    <source>
        <strain evidence="2 3">JCM 14306</strain>
    </source>
</reference>
<evidence type="ECO:0000313" key="2">
    <source>
        <dbReference type="EMBL" id="GAA1648151.1"/>
    </source>
</evidence>
<evidence type="ECO:0000313" key="3">
    <source>
        <dbReference type="Proteomes" id="UP001501319"/>
    </source>
</evidence>
<feature type="compositionally biased region" description="Basic and acidic residues" evidence="1">
    <location>
        <begin position="104"/>
        <end position="114"/>
    </location>
</feature>
<feature type="region of interest" description="Disordered" evidence="1">
    <location>
        <begin position="94"/>
        <end position="114"/>
    </location>
</feature>
<evidence type="ECO:0008006" key="4">
    <source>
        <dbReference type="Google" id="ProtNLM"/>
    </source>
</evidence>
<sequence length="114" mass="12484">MVSFEAFVNTSRADRYVEQFSRHFVHQPGGITARSDVQGQLLINVGGGTCLMRAEPDGLALRVDGPDAEAASAIKGKVGERVEQVGRREGLLVRWRPVPEQSSADDRGTRHEEP</sequence>
<comment type="caution">
    <text evidence="2">The sequence shown here is derived from an EMBL/GenBank/DDBJ whole genome shotgun (WGS) entry which is preliminary data.</text>
</comment>
<dbReference type="InterPro" id="IPR014543">
    <property type="entry name" value="UCP028291"/>
</dbReference>
<dbReference type="RefSeq" id="WP_344113793.1">
    <property type="nucleotide sequence ID" value="NZ_BAAANE010000007.1"/>
</dbReference>